<reference evidence="2 3" key="1">
    <citation type="journal article" date="2016" name="PLoS Pathog.">
        <title>Biosynthesis of antibiotic leucinostatins in bio-control fungus Purpureocillium lilacinum and their inhibition on phytophthora revealed by genome mining.</title>
        <authorList>
            <person name="Wang G."/>
            <person name="Liu Z."/>
            <person name="Lin R."/>
            <person name="Li E."/>
            <person name="Mao Z."/>
            <person name="Ling J."/>
            <person name="Yang Y."/>
            <person name="Yin W.B."/>
            <person name="Xie B."/>
        </authorList>
    </citation>
    <scope>NUCLEOTIDE SEQUENCE [LARGE SCALE GENOMIC DNA]</scope>
    <source>
        <strain evidence="2">170</strain>
    </source>
</reference>
<evidence type="ECO:0000256" key="1">
    <source>
        <dbReference type="SAM" id="MobiDB-lite"/>
    </source>
</evidence>
<evidence type="ECO:0000313" key="3">
    <source>
        <dbReference type="Proteomes" id="UP000078397"/>
    </source>
</evidence>
<organism evidence="2 3">
    <name type="scientific">Pochonia chlamydosporia 170</name>
    <dbReference type="NCBI Taxonomy" id="1380566"/>
    <lineage>
        <taxon>Eukaryota</taxon>
        <taxon>Fungi</taxon>
        <taxon>Dikarya</taxon>
        <taxon>Ascomycota</taxon>
        <taxon>Pezizomycotina</taxon>
        <taxon>Sordariomycetes</taxon>
        <taxon>Hypocreomycetidae</taxon>
        <taxon>Hypocreales</taxon>
        <taxon>Clavicipitaceae</taxon>
        <taxon>Pochonia</taxon>
    </lineage>
</organism>
<dbReference type="GeneID" id="33936518"/>
<dbReference type="AlphaFoldDB" id="A0A219ASV2"/>
<feature type="compositionally biased region" description="Basic and acidic residues" evidence="1">
    <location>
        <begin position="78"/>
        <end position="92"/>
    </location>
</feature>
<dbReference type="RefSeq" id="XP_022285704.1">
    <property type="nucleotide sequence ID" value="XM_022429269.1"/>
</dbReference>
<sequence>MPRTGLSAYPFCVLEDCNDPVRNHHPCVKLWSPDSAGIRNSIVNSQPISITDFSALRQPWMTSGGVLPFVRRTGSSADRQRDREPKRDGTVLEAVRRPGPVCGTGLLKLDGKHPGMPHNLDLAWTEMNETGGSETRFRAGI</sequence>
<evidence type="ECO:0000313" key="2">
    <source>
        <dbReference type="EMBL" id="OWT43265.1"/>
    </source>
</evidence>
<gene>
    <name evidence="2" type="ORF">VFPPC_17572</name>
</gene>
<name>A0A219ASV2_METCM</name>
<accession>A0A219ASV2</accession>
<protein>
    <submittedName>
        <fullName evidence="2">Uncharacterized protein</fullName>
    </submittedName>
</protein>
<dbReference type="EMBL" id="LSBJ02000002">
    <property type="protein sequence ID" value="OWT43265.1"/>
    <property type="molecule type" value="Genomic_DNA"/>
</dbReference>
<dbReference type="Proteomes" id="UP000078397">
    <property type="component" value="Unassembled WGS sequence"/>
</dbReference>
<feature type="region of interest" description="Disordered" evidence="1">
    <location>
        <begin position="71"/>
        <end position="92"/>
    </location>
</feature>
<proteinExistence type="predicted"/>
<dbReference type="KEGG" id="pchm:VFPPC_17572"/>
<keyword evidence="3" id="KW-1185">Reference proteome</keyword>
<comment type="caution">
    <text evidence="2">The sequence shown here is derived from an EMBL/GenBank/DDBJ whole genome shotgun (WGS) entry which is preliminary data.</text>
</comment>